<keyword evidence="10" id="KW-1185">Reference proteome</keyword>
<evidence type="ECO:0000256" key="8">
    <source>
        <dbReference type="PIRSR" id="PIRSR001123-2"/>
    </source>
</evidence>
<dbReference type="AlphaFoldDB" id="A0A8J7RMI8"/>
<dbReference type="RefSeq" id="WP_210511367.1">
    <property type="nucleotide sequence ID" value="NZ_JAFIDN010000004.1"/>
</dbReference>
<dbReference type="Gene3D" id="3.40.630.10">
    <property type="entry name" value="Zn peptidases"/>
    <property type="match status" value="1"/>
</dbReference>
<name>A0A8J7RMI8_9BACT</name>
<evidence type="ECO:0000313" key="9">
    <source>
        <dbReference type="EMBL" id="MBP3192469.1"/>
    </source>
</evidence>
<evidence type="ECO:0000256" key="7">
    <source>
        <dbReference type="PIRSR" id="PIRSR001123-1"/>
    </source>
</evidence>
<keyword evidence="3" id="KW-0645">Protease</keyword>
<evidence type="ECO:0000256" key="1">
    <source>
        <dbReference type="ARBA" id="ARBA00006272"/>
    </source>
</evidence>
<feature type="binding site" evidence="8">
    <location>
        <position position="214"/>
    </location>
    <ligand>
        <name>Zn(2+)</name>
        <dbReference type="ChEBI" id="CHEBI:29105"/>
        <label>2</label>
    </ligand>
</feature>
<dbReference type="Pfam" id="PF05343">
    <property type="entry name" value="Peptidase_M42"/>
    <property type="match status" value="1"/>
</dbReference>
<feature type="binding site" evidence="8">
    <location>
        <position position="179"/>
    </location>
    <ligand>
        <name>Zn(2+)</name>
        <dbReference type="ChEBI" id="CHEBI:29105"/>
        <label>2</label>
    </ligand>
</feature>
<dbReference type="Proteomes" id="UP000673975">
    <property type="component" value="Unassembled WGS sequence"/>
</dbReference>
<accession>A0A8J7RMI8</accession>
<dbReference type="GO" id="GO:0004177">
    <property type="term" value="F:aminopeptidase activity"/>
    <property type="evidence" value="ECO:0007669"/>
    <property type="project" value="UniProtKB-UniRule"/>
</dbReference>
<dbReference type="Gene3D" id="2.40.30.40">
    <property type="entry name" value="Peptidase M42, domain 2"/>
    <property type="match status" value="1"/>
</dbReference>
<evidence type="ECO:0000256" key="3">
    <source>
        <dbReference type="ARBA" id="ARBA00022670"/>
    </source>
</evidence>
<dbReference type="InterPro" id="IPR051464">
    <property type="entry name" value="Peptidase_M42_aminopept"/>
</dbReference>
<protein>
    <submittedName>
        <fullName evidence="9">M20/M25/M40 family metallo-hydrolase</fullName>
    </submittedName>
</protein>
<evidence type="ECO:0000313" key="10">
    <source>
        <dbReference type="Proteomes" id="UP000673975"/>
    </source>
</evidence>
<keyword evidence="5" id="KW-0378">Hydrolase</keyword>
<feature type="binding site" evidence="8">
    <location>
        <position position="68"/>
    </location>
    <ligand>
        <name>Zn(2+)</name>
        <dbReference type="ChEBI" id="CHEBI:29105"/>
        <label>1</label>
    </ligand>
</feature>
<dbReference type="SUPFAM" id="SSF53187">
    <property type="entry name" value="Zn-dependent exopeptidases"/>
    <property type="match status" value="1"/>
</dbReference>
<sequence length="358" mass="39280">MTFDKKCAAFLEDLLVTPSPAGFEKAGQQVWVDYLRPVADHIETDAYGSAAAHIHVNPDAATVMLEAHCDEIGMIVQYVDESGYIYINRVGGSDPSIARARKVFIHSRDGIVSGIIGHTAIHLQEKEQNKSPKWSDLFIDIGASNREEVLGMIQIGDPVTLAEQFEFLSDDIITGRALDNRIGGFVLANVVEMLQQSKDKLKVNVIALNAVQEEIGGFGARMMTYRYEPDVAIVTDVTHATDSPGINQKKHGMVKLGKGPVINHGGANHPKVMYHLEKAAEDRGIILQREATGARTGTDTDSIFYQKKGVPSGLISLPLRYMHTPVEMISIEDVLQTTMLLTQSVMNMDAGQKFSVFD</sequence>
<keyword evidence="4 8" id="KW-0479">Metal-binding</keyword>
<feature type="binding site" evidence="8">
    <location>
        <position position="236"/>
    </location>
    <ligand>
        <name>Zn(2+)</name>
        <dbReference type="ChEBI" id="CHEBI:29105"/>
        <label>1</label>
    </ligand>
</feature>
<feature type="active site" description="Proton acceptor" evidence="7">
    <location>
        <position position="213"/>
    </location>
</feature>
<feature type="binding site" evidence="8">
    <location>
        <position position="179"/>
    </location>
    <ligand>
        <name>Zn(2+)</name>
        <dbReference type="ChEBI" id="CHEBI:29105"/>
        <label>1</label>
    </ligand>
</feature>
<dbReference type="EMBL" id="JAFIDN010000004">
    <property type="protein sequence ID" value="MBP3192469.1"/>
    <property type="molecule type" value="Genomic_DNA"/>
</dbReference>
<organism evidence="9 10">
    <name type="scientific">Natronogracilivirga saccharolytica</name>
    <dbReference type="NCBI Taxonomy" id="2812953"/>
    <lineage>
        <taxon>Bacteria</taxon>
        <taxon>Pseudomonadati</taxon>
        <taxon>Balneolota</taxon>
        <taxon>Balneolia</taxon>
        <taxon>Balneolales</taxon>
        <taxon>Cyclonatronaceae</taxon>
        <taxon>Natronogracilivirga</taxon>
    </lineage>
</organism>
<comment type="caution">
    <text evidence="9">The sequence shown here is derived from an EMBL/GenBank/DDBJ whole genome shotgun (WGS) entry which is preliminary data.</text>
</comment>
<dbReference type="InterPro" id="IPR008007">
    <property type="entry name" value="Peptidase_M42"/>
</dbReference>
<dbReference type="PANTHER" id="PTHR32481:SF0">
    <property type="entry name" value="AMINOPEPTIDASE YPDE-RELATED"/>
    <property type="match status" value="1"/>
</dbReference>
<evidence type="ECO:0000256" key="2">
    <source>
        <dbReference type="ARBA" id="ARBA00022438"/>
    </source>
</evidence>
<evidence type="ECO:0000256" key="4">
    <source>
        <dbReference type="ARBA" id="ARBA00022723"/>
    </source>
</evidence>
<evidence type="ECO:0000256" key="6">
    <source>
        <dbReference type="PIRNR" id="PIRNR001123"/>
    </source>
</evidence>
<dbReference type="GO" id="GO:0006508">
    <property type="term" value="P:proteolysis"/>
    <property type="evidence" value="ECO:0007669"/>
    <property type="project" value="UniProtKB-KW"/>
</dbReference>
<reference evidence="9" key="1">
    <citation type="submission" date="2021-02" db="EMBL/GenBank/DDBJ databases">
        <title>Natronogracilivirga saccharolytica gen. nov. sp. nov. a new anaerobic, haloalkiliphilic carbohydrate-fermenting bacterium from soda lake and proposing of Cyclonatronumiaceae fam. nov. in the phylum Balneolaeota.</title>
        <authorList>
            <person name="Zhilina T.N."/>
            <person name="Sorokin D.Y."/>
            <person name="Zavarzina D.G."/>
            <person name="Toshchakov S.V."/>
            <person name="Kublanov I.V."/>
        </authorList>
    </citation>
    <scope>NUCLEOTIDE SEQUENCE</scope>
    <source>
        <strain evidence="9">Z-1702</strain>
    </source>
</reference>
<comment type="similarity">
    <text evidence="1 6">Belongs to the peptidase M42 family.</text>
</comment>
<evidence type="ECO:0000256" key="5">
    <source>
        <dbReference type="ARBA" id="ARBA00022801"/>
    </source>
</evidence>
<feature type="binding site" evidence="8">
    <location>
        <position position="323"/>
    </location>
    <ligand>
        <name>Zn(2+)</name>
        <dbReference type="ChEBI" id="CHEBI:29105"/>
        <label>2</label>
    </ligand>
</feature>
<proteinExistence type="inferred from homology"/>
<dbReference type="PIRSF" id="PIRSF001123">
    <property type="entry name" value="PepA_GA"/>
    <property type="match status" value="1"/>
</dbReference>
<dbReference type="GO" id="GO:0046872">
    <property type="term" value="F:metal ion binding"/>
    <property type="evidence" value="ECO:0007669"/>
    <property type="project" value="UniProtKB-UniRule"/>
</dbReference>
<dbReference type="PANTHER" id="PTHR32481">
    <property type="entry name" value="AMINOPEPTIDASE"/>
    <property type="match status" value="1"/>
</dbReference>
<dbReference type="SUPFAM" id="SSF101821">
    <property type="entry name" value="Aminopeptidase/glucanase lid domain"/>
    <property type="match status" value="1"/>
</dbReference>
<keyword evidence="2" id="KW-0031">Aminopeptidase</keyword>
<dbReference type="InterPro" id="IPR023367">
    <property type="entry name" value="Peptidase_M42_dom2"/>
</dbReference>
<gene>
    <name evidence="9" type="ORF">NATSA_07325</name>
</gene>
<comment type="cofactor">
    <cofactor evidence="8">
        <name>a divalent metal cation</name>
        <dbReference type="ChEBI" id="CHEBI:60240"/>
    </cofactor>
    <text evidence="8">Binds 2 divalent metal cations per subunit.</text>
</comment>